<feature type="compositionally biased region" description="Low complexity" evidence="1">
    <location>
        <begin position="59"/>
        <end position="69"/>
    </location>
</feature>
<comment type="caution">
    <text evidence="3">The sequence shown here is derived from an EMBL/GenBank/DDBJ whole genome shotgun (WGS) entry which is preliminary data.</text>
</comment>
<dbReference type="Proteomes" id="UP000659767">
    <property type="component" value="Unassembled WGS sequence"/>
</dbReference>
<dbReference type="InterPro" id="IPR016181">
    <property type="entry name" value="Acyl_CoA_acyltransferase"/>
</dbReference>
<gene>
    <name evidence="3" type="ORF">GCM10010253_65770</name>
</gene>
<evidence type="ECO:0000313" key="3">
    <source>
        <dbReference type="EMBL" id="GGS81988.1"/>
    </source>
</evidence>
<dbReference type="Gene3D" id="3.40.630.30">
    <property type="match status" value="1"/>
</dbReference>
<evidence type="ECO:0000259" key="2">
    <source>
        <dbReference type="PROSITE" id="PS51186"/>
    </source>
</evidence>
<dbReference type="PROSITE" id="PS51186">
    <property type="entry name" value="GNAT"/>
    <property type="match status" value="1"/>
</dbReference>
<accession>A0ABQ2TS10</accession>
<keyword evidence="4" id="KW-1185">Reference proteome</keyword>
<feature type="compositionally biased region" description="Gly residues" evidence="1">
    <location>
        <begin position="7"/>
        <end position="21"/>
    </location>
</feature>
<evidence type="ECO:0000256" key="1">
    <source>
        <dbReference type="SAM" id="MobiDB-lite"/>
    </source>
</evidence>
<dbReference type="Pfam" id="PF13673">
    <property type="entry name" value="Acetyltransf_10"/>
    <property type="match status" value="1"/>
</dbReference>
<dbReference type="InterPro" id="IPR000182">
    <property type="entry name" value="GNAT_dom"/>
</dbReference>
<feature type="domain" description="N-acetyltransferase" evidence="2">
    <location>
        <begin position="69"/>
        <end position="236"/>
    </location>
</feature>
<sequence>MRNPEGADGGGGEADADGGCGANEELRGRFAEEVDWSQAAGRPVPRNLLRKDRGMTHTSSSPWKSSPELSFRRAGEGDLAELVRLRDDAARWQIERGIDQWKPGELGPEHFGARLRAGEVWIATAGPGGPNAGAWELWWEDEPAWGVQPPVAGYVHRLMTDRRTAPPGVGRALLAEAERRIAASGRPLCRLDCLTSNTRLRRYYEQAGYVVVGEQAGKNGDGGRTYGVTLLEKRVGAG</sequence>
<name>A0ABQ2TS10_STRBA</name>
<dbReference type="EMBL" id="BMSZ01000030">
    <property type="protein sequence ID" value="GGS81988.1"/>
    <property type="molecule type" value="Genomic_DNA"/>
</dbReference>
<reference evidence="4" key="1">
    <citation type="journal article" date="2019" name="Int. J. Syst. Evol. Microbiol.">
        <title>The Global Catalogue of Microorganisms (GCM) 10K type strain sequencing project: providing services to taxonomists for standard genome sequencing and annotation.</title>
        <authorList>
            <consortium name="The Broad Institute Genomics Platform"/>
            <consortium name="The Broad Institute Genome Sequencing Center for Infectious Disease"/>
            <person name="Wu L."/>
            <person name="Ma J."/>
        </authorList>
    </citation>
    <scope>NUCLEOTIDE SEQUENCE [LARGE SCALE GENOMIC DNA]</scope>
    <source>
        <strain evidence="4">JCM 4350</strain>
    </source>
</reference>
<protein>
    <recommendedName>
        <fullName evidence="2">N-acetyltransferase domain-containing protein</fullName>
    </recommendedName>
</protein>
<feature type="region of interest" description="Disordered" evidence="1">
    <location>
        <begin position="1"/>
        <end position="71"/>
    </location>
</feature>
<dbReference type="SUPFAM" id="SSF55729">
    <property type="entry name" value="Acyl-CoA N-acyltransferases (Nat)"/>
    <property type="match status" value="1"/>
</dbReference>
<proteinExistence type="predicted"/>
<organism evidence="3 4">
    <name type="scientific">Streptomyces badius</name>
    <dbReference type="NCBI Taxonomy" id="1941"/>
    <lineage>
        <taxon>Bacteria</taxon>
        <taxon>Bacillati</taxon>
        <taxon>Actinomycetota</taxon>
        <taxon>Actinomycetes</taxon>
        <taxon>Kitasatosporales</taxon>
        <taxon>Streptomycetaceae</taxon>
        <taxon>Streptomyces</taxon>
    </lineage>
</organism>
<evidence type="ECO:0000313" key="4">
    <source>
        <dbReference type="Proteomes" id="UP000659767"/>
    </source>
</evidence>